<sequence>MKNPYVFGFLPLITIILFSLSFSTYTMFKAIDLFKVIGVYSGMKEFLSDFEIRLFVLIIFALIYFMLFSALKLIAETIHELGMLFFSKDFEGKTMALARGGYVIFFAGAIISAVGFQSIKILLLIFLATAFIYFIYVVFKLSNSMSMIGTLGLIMFEIIVWSLFLALVIYVVIKLYNGIIASLPFL</sequence>
<feature type="transmembrane region" description="Helical" evidence="1">
    <location>
        <begin position="151"/>
        <end position="173"/>
    </location>
</feature>
<dbReference type="EMBL" id="JACSQO010000010">
    <property type="protein sequence ID" value="MBD7945712.1"/>
    <property type="molecule type" value="Genomic_DNA"/>
</dbReference>
<dbReference type="Proteomes" id="UP000640786">
    <property type="component" value="Unassembled WGS sequence"/>
</dbReference>
<feature type="transmembrane region" description="Helical" evidence="1">
    <location>
        <begin position="121"/>
        <end position="139"/>
    </location>
</feature>
<organism evidence="2 3">
    <name type="scientific">Psychrobacillus faecigallinarum</name>
    <dbReference type="NCBI Taxonomy" id="2762235"/>
    <lineage>
        <taxon>Bacteria</taxon>
        <taxon>Bacillati</taxon>
        <taxon>Bacillota</taxon>
        <taxon>Bacilli</taxon>
        <taxon>Bacillales</taxon>
        <taxon>Bacillaceae</taxon>
        <taxon>Psychrobacillus</taxon>
    </lineage>
</organism>
<protein>
    <submittedName>
        <fullName evidence="2">DUF5366 family protein</fullName>
    </submittedName>
</protein>
<feature type="transmembrane region" description="Helical" evidence="1">
    <location>
        <begin position="6"/>
        <end position="31"/>
    </location>
</feature>
<feature type="transmembrane region" description="Helical" evidence="1">
    <location>
        <begin position="95"/>
        <end position="114"/>
    </location>
</feature>
<accession>A0ABR8RDV6</accession>
<name>A0ABR8RDV6_9BACI</name>
<feature type="transmembrane region" description="Helical" evidence="1">
    <location>
        <begin position="52"/>
        <end position="75"/>
    </location>
</feature>
<dbReference type="Pfam" id="PF17328">
    <property type="entry name" value="DUF5366"/>
    <property type="match status" value="1"/>
</dbReference>
<dbReference type="InterPro" id="IPR035289">
    <property type="entry name" value="DUF5366"/>
</dbReference>
<keyword evidence="1" id="KW-1133">Transmembrane helix</keyword>
<evidence type="ECO:0000313" key="2">
    <source>
        <dbReference type="EMBL" id="MBD7945712.1"/>
    </source>
</evidence>
<keyword evidence="1" id="KW-0472">Membrane</keyword>
<keyword evidence="1" id="KW-0812">Transmembrane</keyword>
<evidence type="ECO:0000256" key="1">
    <source>
        <dbReference type="SAM" id="Phobius"/>
    </source>
</evidence>
<reference evidence="2 3" key="1">
    <citation type="submission" date="2020-08" db="EMBL/GenBank/DDBJ databases">
        <title>A Genomic Blueprint of the Chicken Gut Microbiome.</title>
        <authorList>
            <person name="Gilroy R."/>
            <person name="Ravi A."/>
            <person name="Getino M."/>
            <person name="Pursley I."/>
            <person name="Horton D.L."/>
            <person name="Alikhan N.-F."/>
            <person name="Baker D."/>
            <person name="Gharbi K."/>
            <person name="Hall N."/>
            <person name="Watson M."/>
            <person name="Adriaenssens E.M."/>
            <person name="Foster-Nyarko E."/>
            <person name="Jarju S."/>
            <person name="Secka A."/>
            <person name="Antonio M."/>
            <person name="Oren A."/>
            <person name="Chaudhuri R."/>
            <person name="La Ragione R.M."/>
            <person name="Hildebrand F."/>
            <person name="Pallen M.J."/>
        </authorList>
    </citation>
    <scope>NUCLEOTIDE SEQUENCE [LARGE SCALE GENOMIC DNA]</scope>
    <source>
        <strain evidence="2 3">Sa2BUA9</strain>
    </source>
</reference>
<keyword evidence="3" id="KW-1185">Reference proteome</keyword>
<proteinExistence type="predicted"/>
<evidence type="ECO:0000313" key="3">
    <source>
        <dbReference type="Proteomes" id="UP000640786"/>
    </source>
</evidence>
<gene>
    <name evidence="2" type="ORF">H9650_16505</name>
</gene>
<dbReference type="RefSeq" id="WP_144538613.1">
    <property type="nucleotide sequence ID" value="NZ_JACSQO010000010.1"/>
</dbReference>
<comment type="caution">
    <text evidence="2">The sequence shown here is derived from an EMBL/GenBank/DDBJ whole genome shotgun (WGS) entry which is preliminary data.</text>
</comment>